<comment type="caution">
    <text evidence="5">The sequence shown here is derived from an EMBL/GenBank/DDBJ whole genome shotgun (WGS) entry which is preliminary data.</text>
</comment>
<feature type="region of interest" description="Disordered" evidence="3">
    <location>
        <begin position="1"/>
        <end position="36"/>
    </location>
</feature>
<dbReference type="InterPro" id="IPR011043">
    <property type="entry name" value="Gal_Oxase/kelch_b-propeller"/>
</dbReference>
<dbReference type="InterPro" id="IPR000210">
    <property type="entry name" value="BTB/POZ_dom"/>
</dbReference>
<keyword evidence="1" id="KW-0880">Kelch repeat</keyword>
<dbReference type="PROSITE" id="PS50097">
    <property type="entry name" value="BTB"/>
    <property type="match status" value="1"/>
</dbReference>
<dbReference type="InterPro" id="IPR015915">
    <property type="entry name" value="Kelch-typ_b-propeller"/>
</dbReference>
<keyword evidence="6" id="KW-1185">Reference proteome</keyword>
<dbReference type="InterPro" id="IPR017096">
    <property type="entry name" value="BTB-kelch_protein"/>
</dbReference>
<dbReference type="PANTHER" id="PTHR24412:SF441">
    <property type="entry name" value="KELCH-LIKE PROTEIN 28"/>
    <property type="match status" value="1"/>
</dbReference>
<accession>A0A4S2L4E6</accession>
<evidence type="ECO:0000313" key="6">
    <source>
        <dbReference type="Proteomes" id="UP000308267"/>
    </source>
</evidence>
<protein>
    <recommendedName>
        <fullName evidence="4">BTB domain-containing protein</fullName>
    </recommendedName>
</protein>
<reference evidence="5 6" key="1">
    <citation type="journal article" date="2019" name="BMC Genomics">
        <title>New insights from Opisthorchis felineus genome: update on genomics of the epidemiologically important liver flukes.</title>
        <authorList>
            <person name="Ershov N.I."/>
            <person name="Mordvinov V.A."/>
            <person name="Prokhortchouk E.B."/>
            <person name="Pakharukova M.Y."/>
            <person name="Gunbin K.V."/>
            <person name="Ustyantsev K."/>
            <person name="Genaev M.A."/>
            <person name="Blinov A.G."/>
            <person name="Mazur A."/>
            <person name="Boulygina E."/>
            <person name="Tsygankova S."/>
            <person name="Khrameeva E."/>
            <person name="Chekanov N."/>
            <person name="Fan G."/>
            <person name="Xiao A."/>
            <person name="Zhang H."/>
            <person name="Xu X."/>
            <person name="Yang H."/>
            <person name="Solovyev V."/>
            <person name="Lee S.M."/>
            <person name="Liu X."/>
            <person name="Afonnikov D.A."/>
            <person name="Skryabin K.G."/>
        </authorList>
    </citation>
    <scope>NUCLEOTIDE SEQUENCE [LARGE SCALE GENOMIC DNA]</scope>
    <source>
        <strain evidence="5">AK-0245</strain>
        <tissue evidence="5">Whole organism</tissue>
    </source>
</reference>
<dbReference type="EMBL" id="SJOL01009509">
    <property type="protein sequence ID" value="TGZ57106.1"/>
    <property type="molecule type" value="Genomic_DNA"/>
</dbReference>
<dbReference type="Gene3D" id="3.30.710.10">
    <property type="entry name" value="Potassium Channel Kv1.1, Chain A"/>
    <property type="match status" value="1"/>
</dbReference>
<organism evidence="5 6">
    <name type="scientific">Opisthorchis felineus</name>
    <dbReference type="NCBI Taxonomy" id="147828"/>
    <lineage>
        <taxon>Eukaryota</taxon>
        <taxon>Metazoa</taxon>
        <taxon>Spiralia</taxon>
        <taxon>Lophotrochozoa</taxon>
        <taxon>Platyhelminthes</taxon>
        <taxon>Trematoda</taxon>
        <taxon>Digenea</taxon>
        <taxon>Opisthorchiida</taxon>
        <taxon>Opisthorchiata</taxon>
        <taxon>Opisthorchiidae</taxon>
        <taxon>Opisthorchis</taxon>
    </lineage>
</organism>
<dbReference type="SMART" id="SM00612">
    <property type="entry name" value="Kelch"/>
    <property type="match status" value="5"/>
</dbReference>
<keyword evidence="2" id="KW-0677">Repeat</keyword>
<dbReference type="PANTHER" id="PTHR24412">
    <property type="entry name" value="KELCH PROTEIN"/>
    <property type="match status" value="1"/>
</dbReference>
<dbReference type="FunFam" id="1.25.40.420:FF:000001">
    <property type="entry name" value="Kelch-like family member 12"/>
    <property type="match status" value="1"/>
</dbReference>
<gene>
    <name evidence="5" type="ORF">CRM22_010006</name>
</gene>
<dbReference type="SMART" id="SM00875">
    <property type="entry name" value="BACK"/>
    <property type="match status" value="1"/>
</dbReference>
<dbReference type="SUPFAM" id="SSF50965">
    <property type="entry name" value="Galactose oxidase, central domain"/>
    <property type="match status" value="1"/>
</dbReference>
<dbReference type="SMART" id="SM00225">
    <property type="entry name" value="BTB"/>
    <property type="match status" value="1"/>
</dbReference>
<evidence type="ECO:0000259" key="4">
    <source>
        <dbReference type="PROSITE" id="PS50097"/>
    </source>
</evidence>
<dbReference type="Gene3D" id="2.120.10.80">
    <property type="entry name" value="Kelch-type beta propeller"/>
    <property type="match status" value="1"/>
</dbReference>
<evidence type="ECO:0000256" key="2">
    <source>
        <dbReference type="ARBA" id="ARBA00022737"/>
    </source>
</evidence>
<proteinExistence type="predicted"/>
<name>A0A4S2L4E6_OPIFE</name>
<sequence length="601" mass="67084">MEPDTSVSIRFPTKFTGRKFDGQSGPDDENSGTKDKCEENEVYSMQLTRAIDDLRRAHTLCDVVLQAGTTRLSAHRAILASSSPYFYALFAGPLAHTNEKCVKLHGLDGDILTLLVDFIYTGEIAVTDDNVQALLPAANLLQLIIVRNVCCKFLQSKLHPSNCLGFLRFADLHNCPDLSKVCRQFAEKHYLEVVKDGAEFLTLTSEELETIISSNDLLVDEYQILQSLRQWEYHDPIEREKHAKQLYRHVRFPLISHEYLLELYKSVSFLASKPWCMHYLLEAFTYRSLSLEQRLEFPEIRVRAGPRKVMLVFGDEASDAPVCHLEIYDFHSETWRSLSVEACAEEALNFTRKECAVTVVKSLIYVLGGYTAMGISRSVDIYDPNQNVWKAGPNMLQGRYGLGVCLLNGSIYAAGGSNGVQRLESAEVLNLASGRWSFISHMPSARFRFSLVTMNQKIYAVGGLDCPNAVHSYHPLTDSWTALPNLPALEAPSCCTLGDQLFVIGGYSKSYGRFEGTIYSYSEKSGQWSRRGVLTVGRKNAGVIAHEGCLYVVGGVGASGLLASVEKYDPSSEESTELPEEMKFGRAEPKVVIIDLQRSLD</sequence>
<dbReference type="Pfam" id="PF24681">
    <property type="entry name" value="Kelch_KLHDC2_KLHL20_DRC7"/>
    <property type="match status" value="1"/>
</dbReference>
<dbReference type="Proteomes" id="UP000308267">
    <property type="component" value="Unassembled WGS sequence"/>
</dbReference>
<dbReference type="InterPro" id="IPR011705">
    <property type="entry name" value="BACK"/>
</dbReference>
<dbReference type="Gene3D" id="1.25.40.420">
    <property type="match status" value="1"/>
</dbReference>
<dbReference type="STRING" id="147828.A0A4S2L4E6"/>
<dbReference type="InterPro" id="IPR011333">
    <property type="entry name" value="SKP1/BTB/POZ_sf"/>
</dbReference>
<dbReference type="Pfam" id="PF07707">
    <property type="entry name" value="BACK"/>
    <property type="match status" value="1"/>
</dbReference>
<evidence type="ECO:0000313" key="5">
    <source>
        <dbReference type="EMBL" id="TGZ57106.1"/>
    </source>
</evidence>
<dbReference type="PIRSF" id="PIRSF037037">
    <property type="entry name" value="Kelch-like_protein_gigaxonin"/>
    <property type="match status" value="1"/>
</dbReference>
<dbReference type="Pfam" id="PF01344">
    <property type="entry name" value="Kelch_1"/>
    <property type="match status" value="2"/>
</dbReference>
<dbReference type="AlphaFoldDB" id="A0A4S2L4E6"/>
<feature type="domain" description="BTB" evidence="4">
    <location>
        <begin position="61"/>
        <end position="128"/>
    </location>
</feature>
<evidence type="ECO:0000256" key="3">
    <source>
        <dbReference type="SAM" id="MobiDB-lite"/>
    </source>
</evidence>
<evidence type="ECO:0000256" key="1">
    <source>
        <dbReference type="ARBA" id="ARBA00022441"/>
    </source>
</evidence>
<dbReference type="SUPFAM" id="SSF54695">
    <property type="entry name" value="POZ domain"/>
    <property type="match status" value="1"/>
</dbReference>
<dbReference type="InterPro" id="IPR006652">
    <property type="entry name" value="Kelch_1"/>
</dbReference>
<dbReference type="OrthoDB" id="6268961at2759"/>
<dbReference type="Pfam" id="PF00651">
    <property type="entry name" value="BTB"/>
    <property type="match status" value="1"/>
</dbReference>